<dbReference type="Proteomes" id="UP000176787">
    <property type="component" value="Unassembled WGS sequence"/>
</dbReference>
<sequence>MTWDYKQDEYNKQAQADPIWRLERLINYGLGEEKINREELKKHLAQLKIPNDRRAFFELLLWNRLF</sequence>
<organism evidence="1 2">
    <name type="scientific">Candidatus Niyogibacteria bacterium RIFCSPLOWO2_12_FULL_41_13</name>
    <dbReference type="NCBI Taxonomy" id="1801726"/>
    <lineage>
        <taxon>Bacteria</taxon>
        <taxon>Candidatus Niyogiibacteriota</taxon>
    </lineage>
</organism>
<dbReference type="EMBL" id="MHMS01000011">
    <property type="protein sequence ID" value="OGZ32231.1"/>
    <property type="molecule type" value="Genomic_DNA"/>
</dbReference>
<reference evidence="1 2" key="1">
    <citation type="journal article" date="2016" name="Nat. Commun.">
        <title>Thousands of microbial genomes shed light on interconnected biogeochemical processes in an aquifer system.</title>
        <authorList>
            <person name="Anantharaman K."/>
            <person name="Brown C.T."/>
            <person name="Hug L.A."/>
            <person name="Sharon I."/>
            <person name="Castelle C.J."/>
            <person name="Probst A.J."/>
            <person name="Thomas B.C."/>
            <person name="Singh A."/>
            <person name="Wilkins M.J."/>
            <person name="Karaoz U."/>
            <person name="Brodie E.L."/>
            <person name="Williams K.H."/>
            <person name="Hubbard S.S."/>
            <person name="Banfield J.F."/>
        </authorList>
    </citation>
    <scope>NUCLEOTIDE SEQUENCE [LARGE SCALE GENOMIC DNA]</scope>
</reference>
<proteinExistence type="predicted"/>
<protein>
    <submittedName>
        <fullName evidence="1">Uncharacterized protein</fullName>
    </submittedName>
</protein>
<evidence type="ECO:0000313" key="2">
    <source>
        <dbReference type="Proteomes" id="UP000176787"/>
    </source>
</evidence>
<gene>
    <name evidence="1" type="ORF">A3H02_00810</name>
</gene>
<accession>A0A1G2F3V4</accession>
<dbReference type="STRING" id="1801726.A3H02_00810"/>
<evidence type="ECO:0000313" key="1">
    <source>
        <dbReference type="EMBL" id="OGZ32231.1"/>
    </source>
</evidence>
<dbReference type="AlphaFoldDB" id="A0A1G2F3V4"/>
<name>A0A1G2F3V4_9BACT</name>
<comment type="caution">
    <text evidence="1">The sequence shown here is derived from an EMBL/GenBank/DDBJ whole genome shotgun (WGS) entry which is preliminary data.</text>
</comment>